<feature type="region of interest" description="Disordered" evidence="1">
    <location>
        <begin position="134"/>
        <end position="156"/>
    </location>
</feature>
<dbReference type="OrthoDB" id="2307807at2759"/>
<dbReference type="Proteomes" id="UP000789342">
    <property type="component" value="Unassembled WGS sequence"/>
</dbReference>
<sequence>MSYFSSNVSTATTSSRMQSTSLRLSNESLDQVRDRLLAFQEEKMEANEDTKPIIIRENVSIETYIKYWEVERKLPVSIRLVEGKIIAYEVPLTSHGIVAGEIAFLIRSWNNQLYNAQKEDLIVGPNSYYTADLTIRPRGLPRPPPDQGPNSEGRPYPTLVVEVGNSESVPSLHDLSTGFFSPRTTIRIYLAIKMFPIRQDGTRAMLALRYLRTNQINTVPDIIISFGTAPLHNNTIRFLANIGVPLDNIVGVGFSETTCNASGISIYQLHIPAIELFKDAFGGIPAGAVNGFCLDLWELQNIVLNDF</sequence>
<accession>A0A9N9GA03</accession>
<evidence type="ECO:0000313" key="3">
    <source>
        <dbReference type="Proteomes" id="UP000789342"/>
    </source>
</evidence>
<keyword evidence="3" id="KW-1185">Reference proteome</keyword>
<comment type="caution">
    <text evidence="2">The sequence shown here is derived from an EMBL/GenBank/DDBJ whole genome shotgun (WGS) entry which is preliminary data.</text>
</comment>
<dbReference type="AlphaFoldDB" id="A0A9N9GA03"/>
<name>A0A9N9GA03_9GLOM</name>
<evidence type="ECO:0000256" key="1">
    <source>
        <dbReference type="SAM" id="MobiDB-lite"/>
    </source>
</evidence>
<gene>
    <name evidence="2" type="ORF">AMORRO_LOCUS7380</name>
</gene>
<proteinExistence type="predicted"/>
<dbReference type="EMBL" id="CAJVPV010005497">
    <property type="protein sequence ID" value="CAG8591799.1"/>
    <property type="molecule type" value="Genomic_DNA"/>
</dbReference>
<reference evidence="2" key="1">
    <citation type="submission" date="2021-06" db="EMBL/GenBank/DDBJ databases">
        <authorList>
            <person name="Kallberg Y."/>
            <person name="Tangrot J."/>
            <person name="Rosling A."/>
        </authorList>
    </citation>
    <scope>NUCLEOTIDE SEQUENCE</scope>
    <source>
        <strain evidence="2">CL551</strain>
    </source>
</reference>
<organism evidence="2 3">
    <name type="scientific">Acaulospora morrowiae</name>
    <dbReference type="NCBI Taxonomy" id="94023"/>
    <lineage>
        <taxon>Eukaryota</taxon>
        <taxon>Fungi</taxon>
        <taxon>Fungi incertae sedis</taxon>
        <taxon>Mucoromycota</taxon>
        <taxon>Glomeromycotina</taxon>
        <taxon>Glomeromycetes</taxon>
        <taxon>Diversisporales</taxon>
        <taxon>Acaulosporaceae</taxon>
        <taxon>Acaulospora</taxon>
    </lineage>
</organism>
<evidence type="ECO:0000313" key="2">
    <source>
        <dbReference type="EMBL" id="CAG8591799.1"/>
    </source>
</evidence>
<protein>
    <submittedName>
        <fullName evidence="2">12386_t:CDS:1</fullName>
    </submittedName>
</protein>